<dbReference type="OrthoDB" id="9887864at2"/>
<dbReference type="RefSeq" id="WP_113666999.1">
    <property type="nucleotide sequence ID" value="NZ_QNVY02000006.1"/>
</dbReference>
<evidence type="ECO:0000313" key="2">
    <source>
        <dbReference type="EMBL" id="RYJ50859.1"/>
    </source>
</evidence>
<gene>
    <name evidence="2" type="ORF">DR871_015295</name>
</gene>
<feature type="transmembrane region" description="Helical" evidence="1">
    <location>
        <begin position="129"/>
        <end position="149"/>
    </location>
</feature>
<keyword evidence="1" id="KW-1133">Transmembrane helix</keyword>
<dbReference type="Proteomes" id="UP000253235">
    <property type="component" value="Unassembled WGS sequence"/>
</dbReference>
<feature type="transmembrane region" description="Helical" evidence="1">
    <location>
        <begin position="394"/>
        <end position="411"/>
    </location>
</feature>
<protein>
    <recommendedName>
        <fullName evidence="4">O-antigen ligase domain-containing protein</fullName>
    </recommendedName>
</protein>
<keyword evidence="3" id="KW-1185">Reference proteome</keyword>
<evidence type="ECO:0000256" key="1">
    <source>
        <dbReference type="SAM" id="Phobius"/>
    </source>
</evidence>
<feature type="transmembrane region" description="Helical" evidence="1">
    <location>
        <begin position="270"/>
        <end position="300"/>
    </location>
</feature>
<feature type="transmembrane region" description="Helical" evidence="1">
    <location>
        <begin position="74"/>
        <end position="94"/>
    </location>
</feature>
<evidence type="ECO:0000313" key="3">
    <source>
        <dbReference type="Proteomes" id="UP000253235"/>
    </source>
</evidence>
<evidence type="ECO:0008006" key="4">
    <source>
        <dbReference type="Google" id="ProtNLM"/>
    </source>
</evidence>
<name>A0A482TLQ7_9FLAO</name>
<feature type="transmembrane region" description="Helical" evidence="1">
    <location>
        <begin position="106"/>
        <end position="124"/>
    </location>
</feature>
<sequence>MSDNKISYYDKFKEKSIDFKWILFLVGFFSFCNGIFIRIDAFNIRFSDFFFYSFPVLIFLYFKKVRIKRTEFFLLFLIFALFMLLVLRGIFPLVTNATYDSYFVKFLFNRILWIPIYALFYLVFRGKVLFYFSVGLFAGLFFNSVFVLYEYTVIILGKIPDYNMLSSIGVYFDEKKMDIFNQGFIRPTGLMMDPNYTAGYSGIGILFAEKLKLKSKHKYRFIIGQTFLLIVMFLLLSRTAIFSFLIVVFVFFLLVLISDRNEVLKSFEVIAWRPLVLLICFFILISIVAAGIGIDVWQLLGDRFSSNDSSTATRVSYIDDYFSKVPFLLILFGFGTSRAGVGIDNYVNNHTLSDEVWTPESSILTMMIEQGVLFILLYFILSVIFFYRLYKIDKYYAAVFMYVNLIGISYNFLGDRLFWFMYIILILTIPTYNKNENTY</sequence>
<comment type="caution">
    <text evidence="2">The sequence shown here is derived from an EMBL/GenBank/DDBJ whole genome shotgun (WGS) entry which is preliminary data.</text>
</comment>
<proteinExistence type="predicted"/>
<keyword evidence="1" id="KW-0812">Transmembrane</keyword>
<feature type="transmembrane region" description="Helical" evidence="1">
    <location>
        <begin position="241"/>
        <end position="258"/>
    </location>
</feature>
<organism evidence="2 3">
    <name type="scientific">Flavobacterium petrolei</name>
    <dbReference type="NCBI Taxonomy" id="2259594"/>
    <lineage>
        <taxon>Bacteria</taxon>
        <taxon>Pseudomonadati</taxon>
        <taxon>Bacteroidota</taxon>
        <taxon>Flavobacteriia</taxon>
        <taxon>Flavobacteriales</taxon>
        <taxon>Flavobacteriaceae</taxon>
        <taxon>Flavobacterium</taxon>
    </lineage>
</organism>
<feature type="transmembrane region" description="Helical" evidence="1">
    <location>
        <begin position="219"/>
        <end position="236"/>
    </location>
</feature>
<dbReference type="EMBL" id="QNVY02000006">
    <property type="protein sequence ID" value="RYJ50859.1"/>
    <property type="molecule type" value="Genomic_DNA"/>
</dbReference>
<feature type="transmembrane region" description="Helical" evidence="1">
    <location>
        <begin position="363"/>
        <end position="387"/>
    </location>
</feature>
<dbReference type="AlphaFoldDB" id="A0A482TLQ7"/>
<accession>A0A482TLQ7</accession>
<feature type="transmembrane region" description="Helical" evidence="1">
    <location>
        <begin position="21"/>
        <end position="39"/>
    </location>
</feature>
<feature type="transmembrane region" description="Helical" evidence="1">
    <location>
        <begin position="45"/>
        <end position="62"/>
    </location>
</feature>
<keyword evidence="1" id="KW-0472">Membrane</keyword>
<feature type="transmembrane region" description="Helical" evidence="1">
    <location>
        <begin position="417"/>
        <end position="433"/>
    </location>
</feature>
<reference evidence="2 3" key="1">
    <citation type="submission" date="2019-01" db="EMBL/GenBank/DDBJ databases">
        <title>Flavobacterium sp. nov. isolated from arctic soil.</title>
        <authorList>
            <person name="Kim D.-U."/>
        </authorList>
    </citation>
    <scope>NUCLEOTIDE SEQUENCE [LARGE SCALE GENOMIC DNA]</scope>
    <source>
        <strain evidence="2 3">Kopri-42</strain>
    </source>
</reference>